<keyword evidence="12" id="KW-0269">Exonuclease</keyword>
<reference evidence="19" key="2">
    <citation type="submission" date="2025-08" db="UniProtKB">
        <authorList>
            <consortium name="RefSeq"/>
        </authorList>
    </citation>
    <scope>IDENTIFICATION</scope>
    <source>
        <tissue evidence="19">Leaf</tissue>
    </source>
</reference>
<dbReference type="GeneID" id="104754375"/>
<dbReference type="SUPFAM" id="SSF53098">
    <property type="entry name" value="Ribonuclease H-like"/>
    <property type="match status" value="1"/>
</dbReference>
<evidence type="ECO:0000256" key="3">
    <source>
        <dbReference type="ARBA" id="ARBA00004123"/>
    </source>
</evidence>
<evidence type="ECO:0000256" key="13">
    <source>
        <dbReference type="ARBA" id="ARBA00022884"/>
    </source>
</evidence>
<keyword evidence="18" id="KW-1185">Reference proteome</keyword>
<evidence type="ECO:0000256" key="9">
    <source>
        <dbReference type="ARBA" id="ARBA00022722"/>
    </source>
</evidence>
<accession>A0ABM0WQU4</accession>
<proteinExistence type="inferred from homology"/>
<evidence type="ECO:0000313" key="19">
    <source>
        <dbReference type="RefSeq" id="XP_010474857.1"/>
    </source>
</evidence>
<evidence type="ECO:0000256" key="7">
    <source>
        <dbReference type="ARBA" id="ARBA00012161"/>
    </source>
</evidence>
<evidence type="ECO:0000256" key="2">
    <source>
        <dbReference type="ARBA" id="ARBA00001968"/>
    </source>
</evidence>
<evidence type="ECO:0000256" key="1">
    <source>
        <dbReference type="ARBA" id="ARBA00001663"/>
    </source>
</evidence>
<dbReference type="InterPro" id="IPR012337">
    <property type="entry name" value="RNaseH-like_sf"/>
</dbReference>
<keyword evidence="16" id="KW-0539">Nucleus</keyword>
<evidence type="ECO:0000256" key="11">
    <source>
        <dbReference type="ARBA" id="ARBA00022801"/>
    </source>
</evidence>
<dbReference type="RefSeq" id="XP_010474857.1">
    <property type="nucleotide sequence ID" value="XM_010476555.1"/>
</dbReference>
<comment type="function">
    <text evidence="17">Ubiquitous transcription factor required for a diverse set of processes. It is a component of the CCR4 complex involved in the control of gene expression.</text>
</comment>
<keyword evidence="8" id="KW-0963">Cytoplasm</keyword>
<evidence type="ECO:0000256" key="17">
    <source>
        <dbReference type="ARBA" id="ARBA00025148"/>
    </source>
</evidence>
<dbReference type="Pfam" id="PF04857">
    <property type="entry name" value="CAF1"/>
    <property type="match status" value="1"/>
</dbReference>
<reference evidence="18" key="1">
    <citation type="journal article" date="2014" name="Nat. Commun.">
        <title>The emerging biofuel crop Camelina sativa retains a highly undifferentiated hexaploid genome structure.</title>
        <authorList>
            <person name="Kagale S."/>
            <person name="Koh C."/>
            <person name="Nixon J."/>
            <person name="Bollina V."/>
            <person name="Clarke W.E."/>
            <person name="Tuteja R."/>
            <person name="Spillane C."/>
            <person name="Robinson S.J."/>
            <person name="Links M.G."/>
            <person name="Clarke C."/>
            <person name="Higgins E.E."/>
            <person name="Huebert T."/>
            <person name="Sharpe A.G."/>
            <person name="Parkin I.A."/>
        </authorList>
    </citation>
    <scope>NUCLEOTIDE SEQUENCE [LARGE SCALE GENOMIC DNA]</scope>
    <source>
        <strain evidence="18">cv. DH55</strain>
    </source>
</reference>
<keyword evidence="10" id="KW-0479">Metal-binding</keyword>
<evidence type="ECO:0000256" key="15">
    <source>
        <dbReference type="ARBA" id="ARBA00023163"/>
    </source>
</evidence>
<evidence type="ECO:0000256" key="12">
    <source>
        <dbReference type="ARBA" id="ARBA00022839"/>
    </source>
</evidence>
<evidence type="ECO:0000256" key="6">
    <source>
        <dbReference type="ARBA" id="ARBA00011757"/>
    </source>
</evidence>
<keyword evidence="13" id="KW-0694">RNA-binding</keyword>
<sequence length="313" mass="35544">MKNCREIWMWNRNEEMNSIRNCLRNYRFIAFDTEFPGSLRDTPQQASDDQRYIDMSFSVNKTKLIQLGLTLFDSNGRVGGTWEINFSDFGDAEDARNNKSIEFLKRNGLDLKKIRAQGIEIDGFFNDLSWILKRTRNITWVTFHGSYDIAYMLKCFTRGESLPVTAAMFAKAVARTLGSVFDLKAIAGRYEGLGCRLGLEHLADALGLDRVGTAHHAGSDSELTARVFVKMTKIFPDVQEAEGFVYGLGYRIISDRLKHRQQQNHLEMMTRCYGPLPPPPPPPPPPFPLLTPMFVPGFPPFGDFGYAPSLCMY</sequence>
<comment type="catalytic activity">
    <reaction evidence="1">
        <text>Exonucleolytic cleavage of poly(A) to 5'-AMP.</text>
        <dbReference type="EC" id="3.1.13.4"/>
    </reaction>
</comment>
<comment type="subcellular location">
    <subcellularLocation>
        <location evidence="4">Cytoplasm</location>
    </subcellularLocation>
    <subcellularLocation>
        <location evidence="3">Nucleus</location>
    </subcellularLocation>
</comment>
<keyword evidence="14" id="KW-0805">Transcription regulation</keyword>
<name>A0ABM0WQU4_CAMSA</name>
<evidence type="ECO:0000256" key="16">
    <source>
        <dbReference type="ARBA" id="ARBA00023242"/>
    </source>
</evidence>
<keyword evidence="9" id="KW-0540">Nuclease</keyword>
<evidence type="ECO:0000256" key="4">
    <source>
        <dbReference type="ARBA" id="ARBA00004496"/>
    </source>
</evidence>
<dbReference type="Gene3D" id="3.30.420.10">
    <property type="entry name" value="Ribonuclease H-like superfamily/Ribonuclease H"/>
    <property type="match status" value="1"/>
</dbReference>
<keyword evidence="15" id="KW-0804">Transcription</keyword>
<dbReference type="InterPro" id="IPR039637">
    <property type="entry name" value="CNOT7/CNOT8/Pop2"/>
</dbReference>
<gene>
    <name evidence="19" type="primary">LOC104754375</name>
</gene>
<evidence type="ECO:0000256" key="10">
    <source>
        <dbReference type="ARBA" id="ARBA00022723"/>
    </source>
</evidence>
<evidence type="ECO:0000256" key="8">
    <source>
        <dbReference type="ARBA" id="ARBA00022490"/>
    </source>
</evidence>
<comment type="subunit">
    <text evidence="6">Component of the CCR4-NOT complex, at least composed of CRR4 and CAF1 proteins.</text>
</comment>
<comment type="cofactor">
    <cofactor evidence="2">
        <name>a divalent metal cation</name>
        <dbReference type="ChEBI" id="CHEBI:60240"/>
    </cofactor>
</comment>
<dbReference type="InterPro" id="IPR036397">
    <property type="entry name" value="RNaseH_sf"/>
</dbReference>
<organism evidence="18 19">
    <name type="scientific">Camelina sativa</name>
    <name type="common">False flax</name>
    <name type="synonym">Myagrum sativum</name>
    <dbReference type="NCBI Taxonomy" id="90675"/>
    <lineage>
        <taxon>Eukaryota</taxon>
        <taxon>Viridiplantae</taxon>
        <taxon>Streptophyta</taxon>
        <taxon>Embryophyta</taxon>
        <taxon>Tracheophyta</taxon>
        <taxon>Spermatophyta</taxon>
        <taxon>Magnoliopsida</taxon>
        <taxon>eudicotyledons</taxon>
        <taxon>Gunneridae</taxon>
        <taxon>Pentapetalae</taxon>
        <taxon>rosids</taxon>
        <taxon>malvids</taxon>
        <taxon>Brassicales</taxon>
        <taxon>Brassicaceae</taxon>
        <taxon>Camelineae</taxon>
        <taxon>Camelina</taxon>
    </lineage>
</organism>
<protein>
    <recommendedName>
        <fullName evidence="7">poly(A)-specific ribonuclease</fullName>
        <ecNumber evidence="7">3.1.13.4</ecNumber>
    </recommendedName>
</protein>
<dbReference type="InterPro" id="IPR006941">
    <property type="entry name" value="RNase_CAF1"/>
</dbReference>
<evidence type="ECO:0000256" key="5">
    <source>
        <dbReference type="ARBA" id="ARBA00008372"/>
    </source>
</evidence>
<comment type="similarity">
    <text evidence="5">Belongs to the CAF1 family.</text>
</comment>
<evidence type="ECO:0000313" key="18">
    <source>
        <dbReference type="Proteomes" id="UP000694864"/>
    </source>
</evidence>
<dbReference type="EC" id="3.1.13.4" evidence="7"/>
<dbReference type="Proteomes" id="UP000694864">
    <property type="component" value="Chromosome 2"/>
</dbReference>
<evidence type="ECO:0000256" key="14">
    <source>
        <dbReference type="ARBA" id="ARBA00023015"/>
    </source>
</evidence>
<dbReference type="PANTHER" id="PTHR10797">
    <property type="entry name" value="CCR4-NOT TRANSCRIPTION COMPLEX SUBUNIT"/>
    <property type="match status" value="1"/>
</dbReference>
<keyword evidence="11" id="KW-0378">Hydrolase</keyword>